<keyword evidence="1" id="KW-0472">Membrane</keyword>
<keyword evidence="1" id="KW-0812">Transmembrane</keyword>
<accession>A0ABQ4CZR1</accession>
<evidence type="ECO:0000313" key="2">
    <source>
        <dbReference type="EMBL" id="GIF76765.1"/>
    </source>
</evidence>
<proteinExistence type="predicted"/>
<reference evidence="2 3" key="1">
    <citation type="submission" date="2021-01" db="EMBL/GenBank/DDBJ databases">
        <title>Whole genome shotgun sequence of Asanoa siamensis NBRC 107932.</title>
        <authorList>
            <person name="Komaki H."/>
            <person name="Tamura T."/>
        </authorList>
    </citation>
    <scope>NUCLEOTIDE SEQUENCE [LARGE SCALE GENOMIC DNA]</scope>
    <source>
        <strain evidence="2 3">NBRC 107932</strain>
    </source>
</reference>
<evidence type="ECO:0008006" key="4">
    <source>
        <dbReference type="Google" id="ProtNLM"/>
    </source>
</evidence>
<evidence type="ECO:0000313" key="3">
    <source>
        <dbReference type="Proteomes" id="UP000604117"/>
    </source>
</evidence>
<feature type="transmembrane region" description="Helical" evidence="1">
    <location>
        <begin position="192"/>
        <end position="214"/>
    </location>
</feature>
<feature type="transmembrane region" description="Helical" evidence="1">
    <location>
        <begin position="256"/>
        <end position="275"/>
    </location>
</feature>
<keyword evidence="1" id="KW-1133">Transmembrane helix</keyword>
<dbReference type="EMBL" id="BONE01000069">
    <property type="protein sequence ID" value="GIF76765.1"/>
    <property type="molecule type" value="Genomic_DNA"/>
</dbReference>
<gene>
    <name evidence="2" type="ORF">Asi02nite_62830</name>
</gene>
<name>A0ABQ4CZR1_9ACTN</name>
<feature type="transmembrane region" description="Helical" evidence="1">
    <location>
        <begin position="226"/>
        <end position="250"/>
    </location>
</feature>
<dbReference type="RefSeq" id="WP_203717628.1">
    <property type="nucleotide sequence ID" value="NZ_BONE01000069.1"/>
</dbReference>
<organism evidence="2 3">
    <name type="scientific">Asanoa siamensis</name>
    <dbReference type="NCBI Taxonomy" id="926357"/>
    <lineage>
        <taxon>Bacteria</taxon>
        <taxon>Bacillati</taxon>
        <taxon>Actinomycetota</taxon>
        <taxon>Actinomycetes</taxon>
        <taxon>Micromonosporales</taxon>
        <taxon>Micromonosporaceae</taxon>
        <taxon>Asanoa</taxon>
    </lineage>
</organism>
<dbReference type="Proteomes" id="UP000604117">
    <property type="component" value="Unassembled WGS sequence"/>
</dbReference>
<evidence type="ECO:0000256" key="1">
    <source>
        <dbReference type="SAM" id="Phobius"/>
    </source>
</evidence>
<feature type="transmembrane region" description="Helical" evidence="1">
    <location>
        <begin position="77"/>
        <end position="97"/>
    </location>
</feature>
<feature type="transmembrane region" description="Helical" evidence="1">
    <location>
        <begin position="109"/>
        <end position="131"/>
    </location>
</feature>
<keyword evidence="3" id="KW-1185">Reference proteome</keyword>
<feature type="transmembrane region" description="Helical" evidence="1">
    <location>
        <begin position="152"/>
        <end position="172"/>
    </location>
</feature>
<sequence>MLTTEELIDAYVADVARLLPRAQRADVAAELRALLREELAGSDDPLARLRAFGLPGDVAARYGQPATVVDPSDGRRFVRWSVVGVVVIWLLGGLAATDPLDWYRSYGLAALWWPGFLVVCFGLAGFARRRWPARFLWRPRKSAAGLVNRPGRVAAFAFWVLGTVVLVSAAWLLERLGAAPEAVRALTFDPDFVRFTGPVVLALLVAELALYLTVTVHGRWRPLTRHVDVALGLLTCAALIRVLFAGPVYLGAAADSTVKFAIAVIVAVSLLDLLLKARRLIRRPHLVAG</sequence>
<protein>
    <recommendedName>
        <fullName evidence="4">DUF2157 domain-containing protein</fullName>
    </recommendedName>
</protein>
<comment type="caution">
    <text evidence="2">The sequence shown here is derived from an EMBL/GenBank/DDBJ whole genome shotgun (WGS) entry which is preliminary data.</text>
</comment>